<keyword evidence="2" id="KW-1185">Reference proteome</keyword>
<dbReference type="EMBL" id="SMLA01000034">
    <property type="protein sequence ID" value="TDD85656.1"/>
    <property type="molecule type" value="Genomic_DNA"/>
</dbReference>
<dbReference type="AlphaFoldDB" id="A0A4R5BKD4"/>
<evidence type="ECO:0000313" key="1">
    <source>
        <dbReference type="EMBL" id="TDD85656.1"/>
    </source>
</evidence>
<protein>
    <recommendedName>
        <fullName evidence="3">Excreted virulence factor EspC, type VII ESX diderm</fullName>
    </recommendedName>
</protein>
<dbReference type="GO" id="GO:0009306">
    <property type="term" value="P:protein secretion"/>
    <property type="evidence" value="ECO:0007669"/>
    <property type="project" value="InterPro"/>
</dbReference>
<evidence type="ECO:0000313" key="2">
    <source>
        <dbReference type="Proteomes" id="UP000294723"/>
    </source>
</evidence>
<dbReference type="InterPro" id="IPR022536">
    <property type="entry name" value="EspC"/>
</dbReference>
<comment type="caution">
    <text evidence="1">The sequence shown here is derived from an EMBL/GenBank/DDBJ whole genome shotgun (WGS) entry which is preliminary data.</text>
</comment>
<name>A0A4R5BKD4_9PSEU</name>
<dbReference type="Proteomes" id="UP000294723">
    <property type="component" value="Unassembled WGS sequence"/>
</dbReference>
<dbReference type="RefSeq" id="WP_132684757.1">
    <property type="nucleotide sequence ID" value="NZ_SMLA01000034.1"/>
</dbReference>
<proteinExistence type="predicted"/>
<gene>
    <name evidence="1" type="ORF">E1202_20435</name>
</gene>
<organism evidence="1 2">
    <name type="scientific">Saccharopolyspora karakumensis</name>
    <dbReference type="NCBI Taxonomy" id="2530386"/>
    <lineage>
        <taxon>Bacteria</taxon>
        <taxon>Bacillati</taxon>
        <taxon>Actinomycetota</taxon>
        <taxon>Actinomycetes</taxon>
        <taxon>Pseudonocardiales</taxon>
        <taxon>Pseudonocardiaceae</taxon>
        <taxon>Saccharopolyspora</taxon>
    </lineage>
</organism>
<reference evidence="1 2" key="1">
    <citation type="submission" date="2019-03" db="EMBL/GenBank/DDBJ databases">
        <title>Draft genome sequences of novel Actinobacteria.</title>
        <authorList>
            <person name="Sahin N."/>
            <person name="Ay H."/>
            <person name="Saygin H."/>
        </authorList>
    </citation>
    <scope>NUCLEOTIDE SEQUENCE [LARGE SCALE GENOMIC DNA]</scope>
    <source>
        <strain evidence="1 2">5K548</strain>
    </source>
</reference>
<accession>A0A4R5BKD4</accession>
<evidence type="ECO:0008006" key="3">
    <source>
        <dbReference type="Google" id="ProtNLM"/>
    </source>
</evidence>
<sequence>MTHMTVKPEALTSHANYLAELAGKISDAASKGDGVDFGVESFGLVGQAFSTQARTTSQQAVEQLNTFSDRTDALGQAVGECATSYTADDNDQAACLGEIEW</sequence>
<dbReference type="Pfam" id="PF10824">
    <property type="entry name" value="T7SS_ESX_EspC"/>
    <property type="match status" value="1"/>
</dbReference>